<evidence type="ECO:0000313" key="1">
    <source>
        <dbReference type="EMBL" id="WFS25283.1"/>
    </source>
</evidence>
<sequence length="103" mass="11343">MHTLEDKAAELDEYRLPKDSKLPFNPLHPVHTVQKHGVSRRFLEDSVCKGGDGSLVLLPLNAPSQRSGEDRQRADPLSAADAWNLGYMKAASRDLKFSSTSPA</sequence>
<dbReference type="EMBL" id="CP117268">
    <property type="protein sequence ID" value="WFS25283.1"/>
    <property type="molecule type" value="Genomic_DNA"/>
</dbReference>
<proteinExistence type="predicted"/>
<geneLocation type="plasmid" evidence="1 2">
    <name>unnamed1</name>
</geneLocation>
<evidence type="ECO:0000313" key="2">
    <source>
        <dbReference type="Proteomes" id="UP000318939"/>
    </source>
</evidence>
<keyword evidence="1" id="KW-0614">Plasmid</keyword>
<protein>
    <submittedName>
        <fullName evidence="1">Uncharacterized protein</fullName>
    </submittedName>
</protein>
<keyword evidence="2" id="KW-1185">Reference proteome</keyword>
<reference evidence="1 2" key="2">
    <citation type="journal article" date="2023" name="MicrobiologyOpen">
        <title>Genomics of the tumorigenes clade of the family Rhizobiaceae and description of Rhizobium rhododendri sp. nov.</title>
        <authorList>
            <person name="Kuzmanovic N."/>
            <person name="diCenzo G.C."/>
            <person name="Bunk B."/>
            <person name="Sproeer C."/>
            <person name="Fruehling A."/>
            <person name="Neumann-Schaal M."/>
            <person name="Overmann J."/>
            <person name="Smalla K."/>
        </authorList>
    </citation>
    <scope>NUCLEOTIDE SEQUENCE [LARGE SCALE GENOMIC DNA]</scope>
    <source>
        <strain evidence="2">rho-6.2</strain>
        <plasmid evidence="1 2">unnamed1</plasmid>
    </source>
</reference>
<accession>A0ABY8IQ50</accession>
<dbReference type="Proteomes" id="UP000318939">
    <property type="component" value="Plasmid unnamed1"/>
</dbReference>
<gene>
    <name evidence="1" type="ORF">PR018_23945</name>
</gene>
<reference evidence="1 2" key="1">
    <citation type="journal article" date="2019" name="Phytopathology">
        <title>A Novel Group of Rhizobium tumorigenes-Like Agrobacteria Associated with Crown Gall Disease of Rhododendron and Blueberry.</title>
        <authorList>
            <person name="Kuzmanovic N."/>
            <person name="Behrens P."/>
            <person name="Idczak E."/>
            <person name="Wagner S."/>
            <person name="Gotz M."/>
            <person name="Sproer C."/>
            <person name="Bunk B."/>
            <person name="Overmann J."/>
            <person name="Smalla K."/>
        </authorList>
    </citation>
    <scope>NUCLEOTIDE SEQUENCE [LARGE SCALE GENOMIC DNA]</scope>
    <source>
        <strain evidence="2">rho-6.2</strain>
    </source>
</reference>
<name>A0ABY8IQ50_9HYPH</name>
<dbReference type="RefSeq" id="WP_142831296.1">
    <property type="nucleotide sequence ID" value="NZ_CP117268.1"/>
</dbReference>
<organism evidence="1 2">
    <name type="scientific">Rhizobium rhododendri</name>
    <dbReference type="NCBI Taxonomy" id="2506430"/>
    <lineage>
        <taxon>Bacteria</taxon>
        <taxon>Pseudomonadati</taxon>
        <taxon>Pseudomonadota</taxon>
        <taxon>Alphaproteobacteria</taxon>
        <taxon>Hyphomicrobiales</taxon>
        <taxon>Rhizobiaceae</taxon>
        <taxon>Rhizobium/Agrobacterium group</taxon>
        <taxon>Rhizobium</taxon>
    </lineage>
</organism>